<dbReference type="OMA" id="HISWSHV"/>
<dbReference type="GO" id="GO:0004477">
    <property type="term" value="F:methenyltetrahydrofolate cyclohydrolase activity"/>
    <property type="evidence" value="ECO:0007669"/>
    <property type="project" value="TreeGrafter"/>
</dbReference>
<sequence>QNCIDRVSAPQIGIDAKHVRLPSSANIMSINENPSVHGLIVQLPLDSVNPVNTELITNAVSPEKDVDGSVSAGSPCINAGKLSRGDLNDCFIPCTPKGLLLQIAGRGEVDTGYHGYTSPNQPAGSASLLR</sequence>
<dbReference type="PRINTS" id="PR00085">
    <property type="entry name" value="THFDHDRGNASE"/>
</dbReference>
<reference evidence="2" key="2">
    <citation type="submission" date="2025-08" db="UniProtKB">
        <authorList>
            <consortium name="Ensembl"/>
        </authorList>
    </citation>
    <scope>IDENTIFICATION</scope>
</reference>
<reference evidence="2" key="1">
    <citation type="submission" date="2021-04" db="EMBL/GenBank/DDBJ databases">
        <authorList>
            <consortium name="Wellcome Sanger Institute Data Sharing"/>
        </authorList>
    </citation>
    <scope>NUCLEOTIDE SEQUENCE [LARGE SCALE GENOMIC DNA]</scope>
</reference>
<dbReference type="GeneTree" id="ENSGT00940000154746"/>
<reference evidence="2" key="3">
    <citation type="submission" date="2025-09" db="UniProtKB">
        <authorList>
            <consortium name="Ensembl"/>
        </authorList>
    </citation>
    <scope>IDENTIFICATION</scope>
</reference>
<dbReference type="GO" id="GO:0035999">
    <property type="term" value="P:tetrahydrofolate interconversion"/>
    <property type="evidence" value="ECO:0007669"/>
    <property type="project" value="TreeGrafter"/>
</dbReference>
<evidence type="ECO:0000313" key="3">
    <source>
        <dbReference type="Proteomes" id="UP000472265"/>
    </source>
</evidence>
<dbReference type="InterPro" id="IPR000672">
    <property type="entry name" value="THF_DH/CycHdrlase"/>
</dbReference>
<dbReference type="Ensembl" id="ENSSAUT00010006886.1">
    <property type="protein sequence ID" value="ENSSAUP00010006394.1"/>
    <property type="gene ID" value="ENSSAUG00010003254.1"/>
</dbReference>
<protein>
    <recommendedName>
        <fullName evidence="1">Tetrahydrofolate dehydrogenase/cyclohydrolase catalytic domain-containing protein</fullName>
    </recommendedName>
</protein>
<dbReference type="PANTHER" id="PTHR48099">
    <property type="entry name" value="C-1-TETRAHYDROFOLATE SYNTHASE, CYTOPLASMIC-RELATED"/>
    <property type="match status" value="1"/>
</dbReference>
<keyword evidence="3" id="KW-1185">Reference proteome</keyword>
<dbReference type="InterPro" id="IPR020630">
    <property type="entry name" value="THF_DH/CycHdrlase_cat_dom"/>
</dbReference>
<accession>A0A671TWK6</accession>
<evidence type="ECO:0000313" key="2">
    <source>
        <dbReference type="Ensembl" id="ENSSAUP00010006394.1"/>
    </source>
</evidence>
<feature type="domain" description="Tetrahydrofolate dehydrogenase/cyclohydrolase catalytic" evidence="1">
    <location>
        <begin position="9"/>
        <end position="67"/>
    </location>
</feature>
<organism evidence="2 3">
    <name type="scientific">Sparus aurata</name>
    <name type="common">Gilthead sea bream</name>
    <dbReference type="NCBI Taxonomy" id="8175"/>
    <lineage>
        <taxon>Eukaryota</taxon>
        <taxon>Metazoa</taxon>
        <taxon>Chordata</taxon>
        <taxon>Craniata</taxon>
        <taxon>Vertebrata</taxon>
        <taxon>Euteleostomi</taxon>
        <taxon>Actinopterygii</taxon>
        <taxon>Neopterygii</taxon>
        <taxon>Teleostei</taxon>
        <taxon>Neoteleostei</taxon>
        <taxon>Acanthomorphata</taxon>
        <taxon>Eupercaria</taxon>
        <taxon>Spariformes</taxon>
        <taxon>Sparidae</taxon>
        <taxon>Sparus</taxon>
    </lineage>
</organism>
<proteinExistence type="predicted"/>
<dbReference type="GO" id="GO:0004488">
    <property type="term" value="F:methylenetetrahydrofolate dehydrogenase (NADP+) activity"/>
    <property type="evidence" value="ECO:0007669"/>
    <property type="project" value="InterPro"/>
</dbReference>
<name>A0A671TWK6_SPAAU</name>
<dbReference type="InterPro" id="IPR046346">
    <property type="entry name" value="Aminoacid_DH-like_N_sf"/>
</dbReference>
<dbReference type="Gene3D" id="3.40.50.10860">
    <property type="entry name" value="Leucine Dehydrogenase, chain A, domain 1"/>
    <property type="match status" value="1"/>
</dbReference>
<dbReference type="PANTHER" id="PTHR48099:SF1">
    <property type="entry name" value="C-1-TETRAHYDROFOLATE SYNTHASE, CYTOPLASMIC"/>
    <property type="match status" value="1"/>
</dbReference>
<evidence type="ECO:0000259" key="1">
    <source>
        <dbReference type="Pfam" id="PF00763"/>
    </source>
</evidence>
<dbReference type="InParanoid" id="A0A671TWK6"/>
<dbReference type="AlphaFoldDB" id="A0A671TWK6"/>
<dbReference type="Proteomes" id="UP000472265">
    <property type="component" value="Chromosome 22"/>
</dbReference>
<dbReference type="GO" id="GO:0005829">
    <property type="term" value="C:cytosol"/>
    <property type="evidence" value="ECO:0007669"/>
    <property type="project" value="TreeGrafter"/>
</dbReference>
<dbReference type="Pfam" id="PF00763">
    <property type="entry name" value="THF_DHG_CYH"/>
    <property type="match status" value="1"/>
</dbReference>
<dbReference type="SUPFAM" id="SSF53223">
    <property type="entry name" value="Aminoacid dehydrogenase-like, N-terminal domain"/>
    <property type="match status" value="1"/>
</dbReference>